<evidence type="ECO:0000313" key="1">
    <source>
        <dbReference type="EMBL" id="MBX60752.1"/>
    </source>
</evidence>
<dbReference type="AlphaFoldDB" id="A0A2P2Q1F3"/>
<reference evidence="1" key="1">
    <citation type="submission" date="2018-02" db="EMBL/GenBank/DDBJ databases">
        <title>Rhizophora mucronata_Transcriptome.</title>
        <authorList>
            <person name="Meera S.P."/>
            <person name="Sreeshan A."/>
            <person name="Augustine A."/>
        </authorList>
    </citation>
    <scope>NUCLEOTIDE SEQUENCE</scope>
    <source>
        <tissue evidence="1">Leaf</tissue>
    </source>
</reference>
<organism evidence="1">
    <name type="scientific">Rhizophora mucronata</name>
    <name type="common">Asiatic mangrove</name>
    <dbReference type="NCBI Taxonomy" id="61149"/>
    <lineage>
        <taxon>Eukaryota</taxon>
        <taxon>Viridiplantae</taxon>
        <taxon>Streptophyta</taxon>
        <taxon>Embryophyta</taxon>
        <taxon>Tracheophyta</taxon>
        <taxon>Spermatophyta</taxon>
        <taxon>Magnoliopsida</taxon>
        <taxon>eudicotyledons</taxon>
        <taxon>Gunneridae</taxon>
        <taxon>Pentapetalae</taxon>
        <taxon>rosids</taxon>
        <taxon>fabids</taxon>
        <taxon>Malpighiales</taxon>
        <taxon>Rhizophoraceae</taxon>
        <taxon>Rhizophora</taxon>
    </lineage>
</organism>
<proteinExistence type="predicted"/>
<dbReference type="EMBL" id="GGEC01080268">
    <property type="protein sequence ID" value="MBX60752.1"/>
    <property type="molecule type" value="Transcribed_RNA"/>
</dbReference>
<accession>A0A2P2Q1F3</accession>
<protein>
    <submittedName>
        <fullName evidence="1">Uncharacterized protein</fullName>
    </submittedName>
</protein>
<name>A0A2P2Q1F3_RHIMU</name>
<sequence length="21" mass="2450">MLLREITRLGARGNSLKFFIN</sequence>